<evidence type="ECO:0000313" key="2">
    <source>
        <dbReference type="EMBL" id="KZV56948.1"/>
    </source>
</evidence>
<keyword evidence="3" id="KW-1185">Reference proteome</keyword>
<accession>A0A2Z7DHP7</accession>
<sequence>MASSLTSNTIQVYFDSVLEMENEGMVAMFEALISSGLSGFLGCSSAIFETALVEFFHNASVRDSVVVSTIQGKPVAISEELFASTLKLPLEGLSDLHEGVYITTLLATRAWLRPVSRGNRHFTVDCGRQRQSGPRPKTGFLRQPTLEGLMRSARTDSPRQDWPEQIPAKRRRRAPGGGGEAFERRLLDVFHDSRHTHYHI</sequence>
<proteinExistence type="predicted"/>
<feature type="region of interest" description="Disordered" evidence="1">
    <location>
        <begin position="152"/>
        <end position="179"/>
    </location>
</feature>
<reference evidence="2 3" key="1">
    <citation type="journal article" date="2015" name="Proc. Natl. Acad. Sci. U.S.A.">
        <title>The resurrection genome of Boea hygrometrica: A blueprint for survival of dehydration.</title>
        <authorList>
            <person name="Xiao L."/>
            <person name="Yang G."/>
            <person name="Zhang L."/>
            <person name="Yang X."/>
            <person name="Zhao S."/>
            <person name="Ji Z."/>
            <person name="Zhou Q."/>
            <person name="Hu M."/>
            <person name="Wang Y."/>
            <person name="Chen M."/>
            <person name="Xu Y."/>
            <person name="Jin H."/>
            <person name="Xiao X."/>
            <person name="Hu G."/>
            <person name="Bao F."/>
            <person name="Hu Y."/>
            <person name="Wan P."/>
            <person name="Li L."/>
            <person name="Deng X."/>
            <person name="Kuang T."/>
            <person name="Xiang C."/>
            <person name="Zhu J.K."/>
            <person name="Oliver M.J."/>
            <person name="He Y."/>
        </authorList>
    </citation>
    <scope>NUCLEOTIDE SEQUENCE [LARGE SCALE GENOMIC DNA]</scope>
    <source>
        <strain evidence="3">cv. XS01</strain>
    </source>
</reference>
<name>A0A2Z7DHP7_9LAMI</name>
<evidence type="ECO:0000313" key="3">
    <source>
        <dbReference type="Proteomes" id="UP000250235"/>
    </source>
</evidence>
<organism evidence="2 3">
    <name type="scientific">Dorcoceras hygrometricum</name>
    <dbReference type="NCBI Taxonomy" id="472368"/>
    <lineage>
        <taxon>Eukaryota</taxon>
        <taxon>Viridiplantae</taxon>
        <taxon>Streptophyta</taxon>
        <taxon>Embryophyta</taxon>
        <taxon>Tracheophyta</taxon>
        <taxon>Spermatophyta</taxon>
        <taxon>Magnoliopsida</taxon>
        <taxon>eudicotyledons</taxon>
        <taxon>Gunneridae</taxon>
        <taxon>Pentapetalae</taxon>
        <taxon>asterids</taxon>
        <taxon>lamiids</taxon>
        <taxon>Lamiales</taxon>
        <taxon>Gesneriaceae</taxon>
        <taxon>Didymocarpoideae</taxon>
        <taxon>Trichosporeae</taxon>
        <taxon>Loxocarpinae</taxon>
        <taxon>Dorcoceras</taxon>
    </lineage>
</organism>
<gene>
    <name evidence="2" type="ORF">F511_26886</name>
</gene>
<feature type="compositionally biased region" description="Basic and acidic residues" evidence="1">
    <location>
        <begin position="153"/>
        <end position="162"/>
    </location>
</feature>
<dbReference type="EMBL" id="KQ987742">
    <property type="protein sequence ID" value="KZV56948.1"/>
    <property type="molecule type" value="Genomic_DNA"/>
</dbReference>
<protein>
    <submittedName>
        <fullName evidence="2">Mucin-2-like</fullName>
    </submittedName>
</protein>
<dbReference type="AlphaFoldDB" id="A0A2Z7DHP7"/>
<dbReference type="Proteomes" id="UP000250235">
    <property type="component" value="Unassembled WGS sequence"/>
</dbReference>
<evidence type="ECO:0000256" key="1">
    <source>
        <dbReference type="SAM" id="MobiDB-lite"/>
    </source>
</evidence>